<reference evidence="9" key="3">
    <citation type="submission" date="2018-07" db="EMBL/GenBank/DDBJ databases">
        <title>WGS assembly of Glycine max.</title>
        <authorList>
            <person name="Schmutz J."/>
            <person name="Cannon S."/>
            <person name="Schlueter J."/>
            <person name="Ma J."/>
            <person name="Mitros T."/>
            <person name="Nelson W."/>
            <person name="Hyten D."/>
            <person name="Song Q."/>
            <person name="Thelen J."/>
            <person name="Cheng J."/>
            <person name="Xu D."/>
            <person name="Hellsten U."/>
            <person name="May G."/>
            <person name="Yu Y."/>
            <person name="Sakurai T."/>
            <person name="Umezawa T."/>
            <person name="Bhattacharyya M."/>
            <person name="Sandhu D."/>
            <person name="Valliyodan B."/>
            <person name="Lindquist E."/>
            <person name="Peto M."/>
            <person name="Grant D."/>
            <person name="Shu S."/>
            <person name="Goodstein D."/>
            <person name="Barry K."/>
            <person name="Futrell-Griggs M."/>
            <person name="Abernathy B."/>
            <person name="Du J."/>
            <person name="Tian Z."/>
            <person name="Zhu L."/>
            <person name="Gill N."/>
            <person name="Joshi T."/>
            <person name="Libault M."/>
            <person name="Sethuraman A."/>
            <person name="Zhang X."/>
            <person name="Shinozaki K."/>
            <person name="Nguyen H."/>
            <person name="Wing R."/>
            <person name="Cregan P."/>
            <person name="Specht J."/>
            <person name="Grimwood J."/>
            <person name="Rokhsar D."/>
            <person name="Stacey G."/>
            <person name="Shoemaker R."/>
            <person name="Jackson S."/>
        </authorList>
    </citation>
    <scope>NUCLEOTIDE SEQUENCE</scope>
    <source>
        <tissue evidence="9">Callus</tissue>
    </source>
</reference>
<dbReference type="SUPFAM" id="SSF56112">
    <property type="entry name" value="Protein kinase-like (PK-like)"/>
    <property type="match status" value="2"/>
</dbReference>
<protein>
    <recommendedName>
        <fullName evidence="8">Protein kinase domain-containing protein</fullName>
    </recommendedName>
</protein>
<dbReference type="EnsemblPlants" id="KRH66435">
    <property type="protein sequence ID" value="KRH66435"/>
    <property type="gene ID" value="GLYMA_03G106400"/>
</dbReference>
<dbReference type="Gramene" id="KRH66435">
    <property type="protein sequence ID" value="KRH66435"/>
    <property type="gene ID" value="GLYMA_03G106400"/>
</dbReference>
<evidence type="ECO:0000256" key="5">
    <source>
        <dbReference type="ARBA" id="ARBA00022840"/>
    </source>
</evidence>
<dbReference type="PROSITE" id="PS00108">
    <property type="entry name" value="PROTEIN_KINASE_ST"/>
    <property type="match status" value="1"/>
</dbReference>
<keyword evidence="11" id="KW-1185">Reference proteome</keyword>
<dbReference type="Proteomes" id="UP000008827">
    <property type="component" value="Chromosome 3"/>
</dbReference>
<dbReference type="GO" id="GO:0004674">
    <property type="term" value="F:protein serine/threonine kinase activity"/>
    <property type="evidence" value="ECO:0007669"/>
    <property type="project" value="UniProtKB-KW"/>
</dbReference>
<evidence type="ECO:0000256" key="1">
    <source>
        <dbReference type="ARBA" id="ARBA00022527"/>
    </source>
</evidence>
<dbReference type="GeneID" id="100818547"/>
<dbReference type="Pfam" id="PF07714">
    <property type="entry name" value="PK_Tyr_Ser-Thr"/>
    <property type="match status" value="1"/>
</dbReference>
<accession>K7KEA1</accession>
<evidence type="ECO:0000256" key="7">
    <source>
        <dbReference type="SAM" id="MobiDB-lite"/>
    </source>
</evidence>
<evidence type="ECO:0000313" key="11">
    <source>
        <dbReference type="Proteomes" id="UP000008827"/>
    </source>
</evidence>
<dbReference type="InterPro" id="IPR017441">
    <property type="entry name" value="Protein_kinase_ATP_BS"/>
</dbReference>
<evidence type="ECO:0000256" key="3">
    <source>
        <dbReference type="ARBA" id="ARBA00022741"/>
    </source>
</evidence>
<feature type="region of interest" description="Disordered" evidence="7">
    <location>
        <begin position="444"/>
        <end position="477"/>
    </location>
</feature>
<dbReference type="OMA" id="HHVITTR"/>
<dbReference type="SMART" id="SM00220">
    <property type="entry name" value="S_TKc"/>
    <property type="match status" value="1"/>
</dbReference>
<name>K7KEA1_SOYBN</name>
<keyword evidence="4" id="KW-0418">Kinase</keyword>
<dbReference type="PROSITE" id="PS00107">
    <property type="entry name" value="PROTEIN_KINASE_ATP"/>
    <property type="match status" value="1"/>
</dbReference>
<organism evidence="9">
    <name type="scientific">Glycine max</name>
    <name type="common">Soybean</name>
    <name type="synonym">Glycine hispida</name>
    <dbReference type="NCBI Taxonomy" id="3847"/>
    <lineage>
        <taxon>Eukaryota</taxon>
        <taxon>Viridiplantae</taxon>
        <taxon>Streptophyta</taxon>
        <taxon>Embryophyta</taxon>
        <taxon>Tracheophyta</taxon>
        <taxon>Spermatophyta</taxon>
        <taxon>Magnoliopsida</taxon>
        <taxon>eudicotyledons</taxon>
        <taxon>Gunneridae</taxon>
        <taxon>Pentapetalae</taxon>
        <taxon>rosids</taxon>
        <taxon>fabids</taxon>
        <taxon>Fabales</taxon>
        <taxon>Fabaceae</taxon>
        <taxon>Papilionoideae</taxon>
        <taxon>50 kb inversion clade</taxon>
        <taxon>NPAAA clade</taxon>
        <taxon>indigoferoid/millettioid clade</taxon>
        <taxon>Phaseoleae</taxon>
        <taxon>Glycine</taxon>
        <taxon>Glycine subgen. Soja</taxon>
    </lineage>
</organism>
<dbReference type="InterPro" id="IPR001245">
    <property type="entry name" value="Ser-Thr/Tyr_kinase_cat_dom"/>
</dbReference>
<dbReference type="InterPro" id="IPR000719">
    <property type="entry name" value="Prot_kinase_dom"/>
</dbReference>
<dbReference type="Gene3D" id="1.10.510.10">
    <property type="entry name" value="Transferase(Phosphotransferase) domain 1"/>
    <property type="match status" value="2"/>
</dbReference>
<dbReference type="AlphaFoldDB" id="K7KEA1"/>
<evidence type="ECO:0000256" key="6">
    <source>
        <dbReference type="PROSITE-ProRule" id="PRU10141"/>
    </source>
</evidence>
<dbReference type="PaxDb" id="3847-GLYMA03G25380.2"/>
<feature type="binding site" evidence="6">
    <location>
        <position position="162"/>
    </location>
    <ligand>
        <name>ATP</name>
        <dbReference type="ChEBI" id="CHEBI:30616"/>
    </ligand>
</feature>
<dbReference type="RefSeq" id="XP_003520406.2">
    <property type="nucleotide sequence ID" value="XM_003520358.4"/>
</dbReference>
<evidence type="ECO:0000256" key="2">
    <source>
        <dbReference type="ARBA" id="ARBA00022679"/>
    </source>
</evidence>
<dbReference type="FunFam" id="1.10.510.10:FF:000723">
    <property type="entry name" value="Receptor like protein kinase S.2"/>
    <property type="match status" value="1"/>
</dbReference>
<dbReference type="InterPro" id="IPR050528">
    <property type="entry name" value="L-type_Lectin-RKs"/>
</dbReference>
<keyword evidence="2" id="KW-0808">Transferase</keyword>
<dbReference type="HOGENOM" id="CLU_016867_0_0_1"/>
<dbReference type="FunCoup" id="K7KEA1">
    <property type="interactions" value="609"/>
</dbReference>
<proteinExistence type="predicted"/>
<feature type="domain" description="Protein kinase" evidence="8">
    <location>
        <begin position="535"/>
        <end position="823"/>
    </location>
</feature>
<gene>
    <name evidence="10" type="primary">LOC100818547</name>
    <name evidence="9" type="ORF">GLYMA_03G106400</name>
</gene>
<evidence type="ECO:0000259" key="8">
    <source>
        <dbReference type="PROSITE" id="PS50011"/>
    </source>
</evidence>
<dbReference type="FunFam" id="1.10.510.10:FF:000603">
    <property type="entry name" value="Receptor like protein kinase S.2"/>
    <property type="match status" value="1"/>
</dbReference>
<sequence>MQLTHLCLIMPSDYDKLEPLHATPQTNIKGSQKKVKSRKQHPQGACCGGHVVATLLHGSLTRLCETKWWNNLCQHGTRRKTKQIKSSCVVFHDMEGVQLSSMIGKDSNINHPRIFSYAELYIGSRGFSEEEVLGSGGFGKVYKAVMPSDGTVVAVKCCLAGKGGQFEKTFAAELAAVAHLRHKNLVPLRGWCVFEDQLYLVYDYMPNLSLDRVLFRKNMKEEPLGWVRRGKIVKGLACALHYLHEQLETQIIHRDVKTSNVMLDSHYNARLGDFGLARWLEHELEYEYETRKESTSRKFEHFRLSETTRIGGTIGYLPPESFQRRSIATSKSDVFSFGIVVLEVVSGRRAIDLTYSDEKIILLDWIRRLSDEGRLVAAVDTRVTDGSYKVFEMEHLIHISLLCTLHDPQLRPSMKWIVEALSDVSNKLPTLPSFHCHPMYISLSSSSETSPNSTKGTGTSSGTEIATSTSNHTNSNSKFVTATGETIYVTAEAEHRNSGTSSSKSSKRVMHHQPSFVEAPREIPYKEIVSATGNFSESQRVAELDFGTAYHGILDGHYHVMVKRLGLKTCPALRQRFSNELRNLAKLRHRNLVQLRGWCTEQGEMLVVYDYSASRFLSHQLHHHNNATKNGNSVLKWHHRYNIVKSLASALLYLHEEWDEQVIHRNITSSAVTLEPDMTPRLGSFALAEFLSRNEHGHHVITTRSKSVCGIFGYMSPEYVESGEATTAADVYSFGVVVLEIVSGLKAVDFRQPEVLLVKKVHEFEMRKRPLEELADIGLNGEYNYKELMRLVSLGVACTSSDPKLRPSTRKIVSILDGNDKLIMGENMESREDWRERNACSLSLVKRIQALGIQ</sequence>
<reference evidence="10" key="2">
    <citation type="submission" date="2018-02" db="UniProtKB">
        <authorList>
            <consortium name="EnsemblPlants"/>
        </authorList>
    </citation>
    <scope>IDENTIFICATION</scope>
    <source>
        <strain evidence="10">Williams 82</strain>
    </source>
</reference>
<dbReference type="STRING" id="3847.K7KEA1"/>
<feature type="domain" description="Protein kinase" evidence="8">
    <location>
        <begin position="127"/>
        <end position="440"/>
    </location>
</feature>
<dbReference type="eggNOG" id="KOG1187">
    <property type="taxonomic scope" value="Eukaryota"/>
</dbReference>
<evidence type="ECO:0000313" key="10">
    <source>
        <dbReference type="EnsemblPlants" id="KRH66435"/>
    </source>
</evidence>
<dbReference type="FunFam" id="3.30.200.20:FF:000560">
    <property type="entry name" value="Receptor like protein kinase S.2"/>
    <property type="match status" value="1"/>
</dbReference>
<keyword evidence="5 6" id="KW-0067">ATP-binding</keyword>
<dbReference type="PROSITE" id="PS50011">
    <property type="entry name" value="PROTEIN_KINASE_DOM"/>
    <property type="match status" value="2"/>
</dbReference>
<keyword evidence="3 6" id="KW-0547">Nucleotide-binding</keyword>
<dbReference type="InterPro" id="IPR011009">
    <property type="entry name" value="Kinase-like_dom_sf"/>
</dbReference>
<dbReference type="Gene3D" id="3.30.200.20">
    <property type="entry name" value="Phosphorylase Kinase, domain 1"/>
    <property type="match status" value="2"/>
</dbReference>
<dbReference type="EMBL" id="CM000836">
    <property type="protein sequence ID" value="KRH66435.1"/>
    <property type="molecule type" value="Genomic_DNA"/>
</dbReference>
<dbReference type="Pfam" id="PF00069">
    <property type="entry name" value="Pkinase"/>
    <property type="match status" value="1"/>
</dbReference>
<dbReference type="FunFam" id="3.30.200.20:FF:000532">
    <property type="entry name" value="Receptor like protein kinase S.2"/>
    <property type="match status" value="1"/>
</dbReference>
<dbReference type="SMR" id="K7KEA1"/>
<evidence type="ECO:0000256" key="4">
    <source>
        <dbReference type="ARBA" id="ARBA00022777"/>
    </source>
</evidence>
<reference evidence="9 10" key="1">
    <citation type="journal article" date="2010" name="Nature">
        <title>Genome sequence of the palaeopolyploid soybean.</title>
        <authorList>
            <person name="Schmutz J."/>
            <person name="Cannon S.B."/>
            <person name="Schlueter J."/>
            <person name="Ma J."/>
            <person name="Mitros T."/>
            <person name="Nelson W."/>
            <person name="Hyten D.L."/>
            <person name="Song Q."/>
            <person name="Thelen J.J."/>
            <person name="Cheng J."/>
            <person name="Xu D."/>
            <person name="Hellsten U."/>
            <person name="May G.D."/>
            <person name="Yu Y."/>
            <person name="Sakurai T."/>
            <person name="Umezawa T."/>
            <person name="Bhattacharyya M.K."/>
            <person name="Sandhu D."/>
            <person name="Valliyodan B."/>
            <person name="Lindquist E."/>
            <person name="Peto M."/>
            <person name="Grant D."/>
            <person name="Shu S."/>
            <person name="Goodstein D."/>
            <person name="Barry K."/>
            <person name="Futrell-Griggs M."/>
            <person name="Abernathy B."/>
            <person name="Du J."/>
            <person name="Tian Z."/>
            <person name="Zhu L."/>
            <person name="Gill N."/>
            <person name="Joshi T."/>
            <person name="Libault M."/>
            <person name="Sethuraman A."/>
            <person name="Zhang X.-C."/>
            <person name="Shinozaki K."/>
            <person name="Nguyen H.T."/>
            <person name="Wing R.A."/>
            <person name="Cregan P."/>
            <person name="Specht J."/>
            <person name="Grimwood J."/>
            <person name="Rokhsar D."/>
            <person name="Stacey G."/>
            <person name="Shoemaker R.C."/>
            <person name="Jackson S.A."/>
        </authorList>
    </citation>
    <scope>NUCLEOTIDE SEQUENCE [LARGE SCALE GENOMIC DNA]</scope>
    <source>
        <strain evidence="10">cv. Williams 82</strain>
        <tissue evidence="9">Callus</tissue>
    </source>
</reference>
<evidence type="ECO:0000313" key="9">
    <source>
        <dbReference type="EMBL" id="KRH66435.1"/>
    </source>
</evidence>
<keyword evidence="1" id="KW-0723">Serine/threonine-protein kinase</keyword>
<dbReference type="InterPro" id="IPR008271">
    <property type="entry name" value="Ser/Thr_kinase_AS"/>
</dbReference>
<dbReference type="PANTHER" id="PTHR27007">
    <property type="match status" value="1"/>
</dbReference>
<dbReference type="OrthoDB" id="1894756at2759"/>
<dbReference type="GO" id="GO:0005524">
    <property type="term" value="F:ATP binding"/>
    <property type="evidence" value="ECO:0007669"/>
    <property type="project" value="UniProtKB-UniRule"/>
</dbReference>
<dbReference type="GO" id="GO:0051707">
    <property type="term" value="P:response to other organism"/>
    <property type="evidence" value="ECO:0007669"/>
    <property type="project" value="UniProtKB-ARBA"/>
</dbReference>
<dbReference type="KEGG" id="gmx:100818547"/>
<dbReference type="GO" id="GO:0005886">
    <property type="term" value="C:plasma membrane"/>
    <property type="evidence" value="ECO:0000318"/>
    <property type="project" value="GO_Central"/>
</dbReference>